<feature type="signal peptide" evidence="1">
    <location>
        <begin position="1"/>
        <end position="18"/>
    </location>
</feature>
<reference evidence="2 3" key="1">
    <citation type="submission" date="2018-08" db="EMBL/GenBank/DDBJ databases">
        <title>Genomic investigation of the strawberry pathogen Phytophthora fragariae indicates pathogenicity is determined by transcriptional variation in three key races.</title>
        <authorList>
            <person name="Adams T.M."/>
            <person name="Armitage A.D."/>
            <person name="Sobczyk M.K."/>
            <person name="Bates H.J."/>
            <person name="Dunwell J.M."/>
            <person name="Nellist C.F."/>
            <person name="Harrison R.J."/>
        </authorList>
    </citation>
    <scope>NUCLEOTIDE SEQUENCE [LARGE SCALE GENOMIC DNA]</scope>
    <source>
        <strain evidence="2 3">NOV-27</strain>
    </source>
</reference>
<feature type="chain" id="PRO_5025420076" description="AMP-dependent synthetase/ligase domain-containing protein" evidence="1">
    <location>
        <begin position="19"/>
        <end position="71"/>
    </location>
</feature>
<evidence type="ECO:0000313" key="2">
    <source>
        <dbReference type="EMBL" id="KAE9167877.1"/>
    </source>
</evidence>
<evidence type="ECO:0000313" key="3">
    <source>
        <dbReference type="Proteomes" id="UP000433483"/>
    </source>
</evidence>
<comment type="caution">
    <text evidence="2">The sequence shown here is derived from an EMBL/GenBank/DDBJ whole genome shotgun (WGS) entry which is preliminary data.</text>
</comment>
<name>A0A6A3VKX9_9STRA</name>
<feature type="non-terminal residue" evidence="2">
    <location>
        <position position="71"/>
    </location>
</feature>
<sequence>MFFAMLSVIFPYKKVVLCFLLPGHSHNIANRVIAWCRRATRKINIYTPTSLVDEVNNVKSVNGIFLDHTKA</sequence>
<keyword evidence="3" id="KW-1185">Reference proteome</keyword>
<evidence type="ECO:0000256" key="1">
    <source>
        <dbReference type="SAM" id="SignalP"/>
    </source>
</evidence>
<dbReference type="AlphaFoldDB" id="A0A6A3VKX9"/>
<evidence type="ECO:0008006" key="4">
    <source>
        <dbReference type="Google" id="ProtNLM"/>
    </source>
</evidence>
<organism evidence="2 3">
    <name type="scientific">Phytophthora fragariae</name>
    <dbReference type="NCBI Taxonomy" id="53985"/>
    <lineage>
        <taxon>Eukaryota</taxon>
        <taxon>Sar</taxon>
        <taxon>Stramenopiles</taxon>
        <taxon>Oomycota</taxon>
        <taxon>Peronosporomycetes</taxon>
        <taxon>Peronosporales</taxon>
        <taxon>Peronosporaceae</taxon>
        <taxon>Phytophthora</taxon>
    </lineage>
</organism>
<dbReference type="EMBL" id="QXGB01004022">
    <property type="protein sequence ID" value="KAE9167877.1"/>
    <property type="molecule type" value="Genomic_DNA"/>
</dbReference>
<accession>A0A6A3VKX9</accession>
<dbReference type="Proteomes" id="UP000433483">
    <property type="component" value="Unassembled WGS sequence"/>
</dbReference>
<protein>
    <recommendedName>
        <fullName evidence="4">AMP-dependent synthetase/ligase domain-containing protein</fullName>
    </recommendedName>
</protein>
<proteinExistence type="predicted"/>
<dbReference type="OrthoDB" id="124202at2759"/>
<gene>
    <name evidence="2" type="ORF">PF005_g28613</name>
</gene>
<keyword evidence="1" id="KW-0732">Signal</keyword>